<name>A0AAW5JWR1_9BACT</name>
<dbReference type="InterPro" id="IPR015424">
    <property type="entry name" value="PyrdxlP-dep_Trfase"/>
</dbReference>
<dbReference type="RefSeq" id="WP_256181159.1">
    <property type="nucleotide sequence ID" value="NZ_JANFYT010000001.1"/>
</dbReference>
<evidence type="ECO:0000256" key="4">
    <source>
        <dbReference type="ARBA" id="ARBA00022898"/>
    </source>
</evidence>
<evidence type="ECO:0000256" key="1">
    <source>
        <dbReference type="ARBA" id="ARBA00001933"/>
    </source>
</evidence>
<gene>
    <name evidence="9" type="ORF">NE630_00820</name>
</gene>
<keyword evidence="2 9" id="KW-0032">Aminotransferase</keyword>
<comment type="similarity">
    <text evidence="5 8">Belongs to the DegT/DnrJ/EryC1 family.</text>
</comment>
<evidence type="ECO:0000313" key="10">
    <source>
        <dbReference type="Proteomes" id="UP001205919"/>
    </source>
</evidence>
<dbReference type="InterPro" id="IPR015421">
    <property type="entry name" value="PyrdxlP-dep_Trfase_major"/>
</dbReference>
<dbReference type="Gene3D" id="3.40.640.10">
    <property type="entry name" value="Type I PLP-dependent aspartate aminotransferase-like (Major domain)"/>
    <property type="match status" value="1"/>
</dbReference>
<dbReference type="GO" id="GO:0008483">
    <property type="term" value="F:transaminase activity"/>
    <property type="evidence" value="ECO:0007669"/>
    <property type="project" value="UniProtKB-KW"/>
</dbReference>
<feature type="modified residue" description="N6-(pyridoxal phosphate)lysine" evidence="7">
    <location>
        <position position="205"/>
    </location>
</feature>
<evidence type="ECO:0000256" key="7">
    <source>
        <dbReference type="PIRSR" id="PIRSR000390-2"/>
    </source>
</evidence>
<keyword evidence="10" id="KW-1185">Reference proteome</keyword>
<evidence type="ECO:0000256" key="3">
    <source>
        <dbReference type="ARBA" id="ARBA00022679"/>
    </source>
</evidence>
<keyword evidence="4 7" id="KW-0663">Pyridoxal phosphate</keyword>
<dbReference type="Proteomes" id="UP001205919">
    <property type="component" value="Unassembled WGS sequence"/>
</dbReference>
<evidence type="ECO:0000256" key="2">
    <source>
        <dbReference type="ARBA" id="ARBA00022576"/>
    </source>
</evidence>
<evidence type="ECO:0000256" key="8">
    <source>
        <dbReference type="RuleBase" id="RU004508"/>
    </source>
</evidence>
<proteinExistence type="inferred from homology"/>
<comment type="caution">
    <text evidence="9">The sequence shown here is derived from an EMBL/GenBank/DDBJ whole genome shotgun (WGS) entry which is preliminary data.</text>
</comment>
<dbReference type="InterPro" id="IPR015422">
    <property type="entry name" value="PyrdxlP-dep_Trfase_small"/>
</dbReference>
<comment type="cofactor">
    <cofactor evidence="1">
        <name>pyridoxal 5'-phosphate</name>
        <dbReference type="ChEBI" id="CHEBI:597326"/>
    </cofactor>
</comment>
<dbReference type="PANTHER" id="PTHR30244:SF34">
    <property type="entry name" value="DTDP-4-AMINO-4,6-DIDEOXYGALACTOSE TRANSAMINASE"/>
    <property type="match status" value="1"/>
</dbReference>
<protein>
    <submittedName>
        <fullName evidence="9">DegT/DnrJ/EryC1/StrS family aminotransferase</fullName>
    </submittedName>
</protein>
<dbReference type="PANTHER" id="PTHR30244">
    <property type="entry name" value="TRANSAMINASE"/>
    <property type="match status" value="1"/>
</dbReference>
<evidence type="ECO:0000313" key="9">
    <source>
        <dbReference type="EMBL" id="MCQ4812960.1"/>
    </source>
</evidence>
<dbReference type="GO" id="GO:0000271">
    <property type="term" value="P:polysaccharide biosynthetic process"/>
    <property type="evidence" value="ECO:0007669"/>
    <property type="project" value="TreeGrafter"/>
</dbReference>
<dbReference type="GO" id="GO:0030170">
    <property type="term" value="F:pyridoxal phosphate binding"/>
    <property type="evidence" value="ECO:0007669"/>
    <property type="project" value="TreeGrafter"/>
</dbReference>
<organism evidence="9 10">
    <name type="scientific">Cloacibacillus evryensis</name>
    <dbReference type="NCBI Taxonomy" id="508460"/>
    <lineage>
        <taxon>Bacteria</taxon>
        <taxon>Thermotogati</taxon>
        <taxon>Synergistota</taxon>
        <taxon>Synergistia</taxon>
        <taxon>Synergistales</taxon>
        <taxon>Synergistaceae</taxon>
        <taxon>Cloacibacillus</taxon>
    </lineage>
</organism>
<reference evidence="9 10" key="1">
    <citation type="submission" date="2022-06" db="EMBL/GenBank/DDBJ databases">
        <title>Isolation of gut microbiota from human fecal samples.</title>
        <authorList>
            <person name="Pamer E.G."/>
            <person name="Barat B."/>
            <person name="Waligurski E."/>
            <person name="Medina S."/>
            <person name="Paddock L."/>
            <person name="Mostad J."/>
        </authorList>
    </citation>
    <scope>NUCLEOTIDE SEQUENCE [LARGE SCALE GENOMIC DNA]</scope>
    <source>
        <strain evidence="9 10">DFI.9.90</strain>
    </source>
</reference>
<sequence length="396" mass="43900">MLDHKTHETTRDGGRPEKRILLSYPHMSGDELAYIKEAFDSNWIAPLGPHVDAFEKETAAFAGVKAALALSSGSAAIHLGLRLLDVKAGDIVFCSTLTFIASVAPAVYQNAIPVFIDSDEETWNMSPAALQKAFDDAVKTGQMPKCVIVAELYGQPPKMDEICAICAKYDVPVLEDAAEALGAAYDGKKCGSFGKIGVYSYNGNKIITTSGGGMLLSDDEEYIKKARFWATQARDNAPWYEHTEIGYNYRMSNLLAAVGRGQMLHLEEHITQRKKIYARYVEKLSGINGINFMPEAAKCRSIQWLTAITLSPETGKNFMDVINYMNGRNIECRPVWKPMHRQPCFAGTKYFPHGKDEEESVSDRLFNTGICLPSASAMTEEEQDWVITSLKELLVK</sequence>
<evidence type="ECO:0000256" key="6">
    <source>
        <dbReference type="PIRSR" id="PIRSR000390-1"/>
    </source>
</evidence>
<accession>A0AAW5JWR1</accession>
<dbReference type="EMBL" id="JANFYT010000001">
    <property type="protein sequence ID" value="MCQ4812960.1"/>
    <property type="molecule type" value="Genomic_DNA"/>
</dbReference>
<evidence type="ECO:0000256" key="5">
    <source>
        <dbReference type="ARBA" id="ARBA00037999"/>
    </source>
</evidence>
<dbReference type="Gene3D" id="3.90.1150.10">
    <property type="entry name" value="Aspartate Aminotransferase, domain 1"/>
    <property type="match status" value="1"/>
</dbReference>
<dbReference type="CDD" id="cd00616">
    <property type="entry name" value="AHBA_syn"/>
    <property type="match status" value="1"/>
</dbReference>
<feature type="active site" description="Proton acceptor" evidence="6">
    <location>
        <position position="205"/>
    </location>
</feature>
<dbReference type="AlphaFoldDB" id="A0AAW5JWR1"/>
<keyword evidence="3" id="KW-0808">Transferase</keyword>
<dbReference type="FunFam" id="3.40.640.10:FF:000090">
    <property type="entry name" value="Pyridoxal phosphate-dependent aminotransferase"/>
    <property type="match status" value="1"/>
</dbReference>
<dbReference type="SUPFAM" id="SSF53383">
    <property type="entry name" value="PLP-dependent transferases"/>
    <property type="match status" value="1"/>
</dbReference>
<dbReference type="PIRSF" id="PIRSF000390">
    <property type="entry name" value="PLP_StrS"/>
    <property type="match status" value="1"/>
</dbReference>
<dbReference type="InterPro" id="IPR000653">
    <property type="entry name" value="DegT/StrS_aminotransferase"/>
</dbReference>
<dbReference type="Pfam" id="PF01041">
    <property type="entry name" value="DegT_DnrJ_EryC1"/>
    <property type="match status" value="1"/>
</dbReference>